<sequence>MVSTVPTSVSASHDQFWFTGRSLLLTAQSAGSGAYEDLFQWATYTAIVQRPTPGLAYPVHPSELWTLATHEGLHDDAIVHVVGAPFVTTV</sequence>
<accession>A0ABD6P5Z9</accession>
<reference evidence="1 2" key="1">
    <citation type="submission" date="2016-06" db="EMBL/GenBank/DDBJ databases">
        <authorList>
            <person name="Sutton G."/>
            <person name="Brinkac L."/>
            <person name="Sanka R."/>
            <person name="Adams M."/>
            <person name="Lau E."/>
            <person name="Sam S."/>
            <person name="Sreng N."/>
            <person name="Him V."/>
            <person name="Kerleguer A."/>
            <person name="Cheng S."/>
        </authorList>
    </citation>
    <scope>NUCLEOTIDE SEQUENCE [LARGE SCALE GENOMIC DNA]</scope>
    <source>
        <strain evidence="1 2">E2978</strain>
    </source>
</reference>
<name>A0ABD6P5Z9_9MYCO</name>
<organism evidence="1 2">
    <name type="scientific">Mycobacterium alsense</name>
    <dbReference type="NCBI Taxonomy" id="324058"/>
    <lineage>
        <taxon>Bacteria</taxon>
        <taxon>Bacillati</taxon>
        <taxon>Actinomycetota</taxon>
        <taxon>Actinomycetes</taxon>
        <taxon>Mycobacteriales</taxon>
        <taxon>Mycobacteriaceae</taxon>
        <taxon>Mycobacterium</taxon>
    </lineage>
</organism>
<gene>
    <name evidence="1" type="ORF">A5672_13330</name>
</gene>
<dbReference type="AlphaFoldDB" id="A0ABD6P5Z9"/>
<evidence type="ECO:0000313" key="1">
    <source>
        <dbReference type="EMBL" id="OBG40953.1"/>
    </source>
</evidence>
<protein>
    <submittedName>
        <fullName evidence="1">Uncharacterized protein</fullName>
    </submittedName>
</protein>
<dbReference type="Proteomes" id="UP000092086">
    <property type="component" value="Unassembled WGS sequence"/>
</dbReference>
<evidence type="ECO:0000313" key="2">
    <source>
        <dbReference type="Proteomes" id="UP000092086"/>
    </source>
</evidence>
<proteinExistence type="predicted"/>
<comment type="caution">
    <text evidence="1">The sequence shown here is derived from an EMBL/GenBank/DDBJ whole genome shotgun (WGS) entry which is preliminary data.</text>
</comment>
<dbReference type="EMBL" id="LZIT01000100">
    <property type="protein sequence ID" value="OBG40953.1"/>
    <property type="molecule type" value="Genomic_DNA"/>
</dbReference>